<sequence length="122" mass="14118">MKDKAIQEKKLILFVNLEHLLNIWFCFMGRMILQTLRVFPSKKKGNFSYCNYVYLYHQYFRFCHALGCSTGDSGRGSCRFGGNNFTSLSVLGYASGPVLWGPLSDVRRKVFLSLSSFFYLRI</sequence>
<proteinExistence type="predicted"/>
<accession>Q6BYM8</accession>
<dbReference type="HOGENOM" id="CLU_2026653_0_0_1"/>
<keyword evidence="1" id="KW-0472">Membrane</keyword>
<dbReference type="InParanoid" id="Q6BYM8"/>
<dbReference type="Proteomes" id="UP000000599">
    <property type="component" value="Chromosome A"/>
</dbReference>
<reference evidence="2 3" key="1">
    <citation type="journal article" date="2004" name="Nature">
        <title>Genome evolution in yeasts.</title>
        <authorList>
            <consortium name="Genolevures"/>
            <person name="Dujon B."/>
            <person name="Sherman D."/>
            <person name="Fischer G."/>
            <person name="Durrens P."/>
            <person name="Casaregola S."/>
            <person name="Lafontaine I."/>
            <person name="de Montigny J."/>
            <person name="Marck C."/>
            <person name="Neuveglise C."/>
            <person name="Talla E."/>
            <person name="Goffard N."/>
            <person name="Frangeul L."/>
            <person name="Aigle M."/>
            <person name="Anthouard V."/>
            <person name="Babour A."/>
            <person name="Barbe V."/>
            <person name="Barnay S."/>
            <person name="Blanchin S."/>
            <person name="Beckerich J.M."/>
            <person name="Beyne E."/>
            <person name="Bleykasten C."/>
            <person name="Boisrame A."/>
            <person name="Boyer J."/>
            <person name="Cattolico L."/>
            <person name="Confanioleri F."/>
            <person name="de Daruvar A."/>
            <person name="Despons L."/>
            <person name="Fabre E."/>
            <person name="Fairhead C."/>
            <person name="Ferry-Dumazet H."/>
            <person name="Groppi A."/>
            <person name="Hantraye F."/>
            <person name="Hennequin C."/>
            <person name="Jauniaux N."/>
            <person name="Joyet P."/>
            <person name="Kachouri R."/>
            <person name="Kerrest A."/>
            <person name="Koszul R."/>
            <person name="Lemaire M."/>
            <person name="Lesur I."/>
            <person name="Ma L."/>
            <person name="Muller H."/>
            <person name="Nicaud J.M."/>
            <person name="Nikolski M."/>
            <person name="Oztas S."/>
            <person name="Ozier-Kalogeropoulos O."/>
            <person name="Pellenz S."/>
            <person name="Potier S."/>
            <person name="Richard G.F."/>
            <person name="Straub M.L."/>
            <person name="Suleau A."/>
            <person name="Swennene D."/>
            <person name="Tekaia F."/>
            <person name="Wesolowski-Louvel M."/>
            <person name="Westhof E."/>
            <person name="Wirth B."/>
            <person name="Zeniou-Meyer M."/>
            <person name="Zivanovic I."/>
            <person name="Bolotin-Fukuhara M."/>
            <person name="Thierry A."/>
            <person name="Bouchier C."/>
            <person name="Caudron B."/>
            <person name="Scarpelli C."/>
            <person name="Gaillardin C."/>
            <person name="Weissenbach J."/>
            <person name="Wincker P."/>
            <person name="Souciet J.L."/>
        </authorList>
    </citation>
    <scope>NUCLEOTIDE SEQUENCE [LARGE SCALE GENOMIC DNA]</scope>
    <source>
        <strain evidence="3">ATCC 36239 / CBS 767 / BCRC 21394 / JCM 1990 / NBRC 0083 / IGC 2968</strain>
    </source>
</reference>
<dbReference type="GeneID" id="2899668"/>
<feature type="transmembrane region" description="Helical" evidence="1">
    <location>
        <begin position="12"/>
        <end position="33"/>
    </location>
</feature>
<organism evidence="2 3">
    <name type="scientific">Debaryomyces hansenii (strain ATCC 36239 / CBS 767 / BCRC 21394 / JCM 1990 / NBRC 0083 / IGC 2968)</name>
    <name type="common">Yeast</name>
    <name type="synonym">Torulaspora hansenii</name>
    <dbReference type="NCBI Taxonomy" id="284592"/>
    <lineage>
        <taxon>Eukaryota</taxon>
        <taxon>Fungi</taxon>
        <taxon>Dikarya</taxon>
        <taxon>Ascomycota</taxon>
        <taxon>Saccharomycotina</taxon>
        <taxon>Pichiomycetes</taxon>
        <taxon>Debaryomycetaceae</taxon>
        <taxon>Debaryomyces</taxon>
    </lineage>
</organism>
<dbReference type="VEuPathDB" id="FungiDB:DEHA2A08338g"/>
<dbReference type="EMBL" id="CR382133">
    <property type="protein sequence ID" value="CAG84647.1"/>
    <property type="molecule type" value="Genomic_DNA"/>
</dbReference>
<evidence type="ECO:0000313" key="2">
    <source>
        <dbReference type="EMBL" id="CAG84647.1"/>
    </source>
</evidence>
<dbReference type="OrthoDB" id="9986881at2759"/>
<gene>
    <name evidence="2" type="ordered locus">DEHA2A08338g</name>
</gene>
<keyword evidence="1" id="KW-0812">Transmembrane</keyword>
<name>Q6BYM8_DEBHA</name>
<dbReference type="KEGG" id="dha:DEHA2A08338g"/>
<keyword evidence="1" id="KW-1133">Transmembrane helix</keyword>
<evidence type="ECO:0000313" key="3">
    <source>
        <dbReference type="Proteomes" id="UP000000599"/>
    </source>
</evidence>
<protein>
    <submittedName>
        <fullName evidence="2">DEHA2A08338p</fullName>
    </submittedName>
</protein>
<keyword evidence="3" id="KW-1185">Reference proteome</keyword>
<dbReference type="RefSeq" id="XP_456691.1">
    <property type="nucleotide sequence ID" value="XM_456691.1"/>
</dbReference>
<dbReference type="AlphaFoldDB" id="Q6BYM8"/>
<evidence type="ECO:0000256" key="1">
    <source>
        <dbReference type="SAM" id="Phobius"/>
    </source>
</evidence>